<dbReference type="Proteomes" id="UP000276133">
    <property type="component" value="Unassembled WGS sequence"/>
</dbReference>
<protein>
    <submittedName>
        <fullName evidence="1">Uncharacterized protein</fullName>
    </submittedName>
</protein>
<organism evidence="1 2">
    <name type="scientific">Brachionus plicatilis</name>
    <name type="common">Marine rotifer</name>
    <name type="synonym">Brachionus muelleri</name>
    <dbReference type="NCBI Taxonomy" id="10195"/>
    <lineage>
        <taxon>Eukaryota</taxon>
        <taxon>Metazoa</taxon>
        <taxon>Spiralia</taxon>
        <taxon>Gnathifera</taxon>
        <taxon>Rotifera</taxon>
        <taxon>Eurotatoria</taxon>
        <taxon>Monogononta</taxon>
        <taxon>Pseudotrocha</taxon>
        <taxon>Ploima</taxon>
        <taxon>Brachionidae</taxon>
        <taxon>Brachionus</taxon>
    </lineage>
</organism>
<sequence>NYERKCYHATKIVRTTIKIKQSCLQSSLMAWLGFDFMTLEQLRNQNLVLKKKLLISGKELNIIRKKLFYKNDNKISAEHVKSKDFDLIILSIKIGHKLQIAKYNRG</sequence>
<dbReference type="EMBL" id="REGN01007302">
    <property type="protein sequence ID" value="RNA06711.1"/>
    <property type="molecule type" value="Genomic_DNA"/>
</dbReference>
<reference evidence="1 2" key="1">
    <citation type="journal article" date="2018" name="Sci. Rep.">
        <title>Genomic signatures of local adaptation to the degree of environmental predictability in rotifers.</title>
        <authorList>
            <person name="Franch-Gras L."/>
            <person name="Hahn C."/>
            <person name="Garcia-Roger E.M."/>
            <person name="Carmona M.J."/>
            <person name="Serra M."/>
            <person name="Gomez A."/>
        </authorList>
    </citation>
    <scope>NUCLEOTIDE SEQUENCE [LARGE SCALE GENOMIC DNA]</scope>
    <source>
        <strain evidence="1">HYR1</strain>
    </source>
</reference>
<accession>A0A3M7Q6R9</accession>
<evidence type="ECO:0000313" key="2">
    <source>
        <dbReference type="Proteomes" id="UP000276133"/>
    </source>
</evidence>
<gene>
    <name evidence="1" type="ORF">BpHYR1_052010</name>
</gene>
<feature type="non-terminal residue" evidence="1">
    <location>
        <position position="1"/>
    </location>
</feature>
<evidence type="ECO:0000313" key="1">
    <source>
        <dbReference type="EMBL" id="RNA06711.1"/>
    </source>
</evidence>
<comment type="caution">
    <text evidence="1">The sequence shown here is derived from an EMBL/GenBank/DDBJ whole genome shotgun (WGS) entry which is preliminary data.</text>
</comment>
<keyword evidence="2" id="KW-1185">Reference proteome</keyword>
<dbReference type="AlphaFoldDB" id="A0A3M7Q6R9"/>
<proteinExistence type="predicted"/>
<name>A0A3M7Q6R9_BRAPC</name>